<dbReference type="STRING" id="47428.A0A284QR39"/>
<dbReference type="Pfam" id="PF00106">
    <property type="entry name" value="adh_short"/>
    <property type="match status" value="1"/>
</dbReference>
<dbReference type="OMA" id="WKDVICD"/>
<evidence type="ECO:0000256" key="4">
    <source>
        <dbReference type="RuleBase" id="RU000363"/>
    </source>
</evidence>
<name>A0A284QR39_ARMOS</name>
<dbReference type="PRINTS" id="PR00081">
    <property type="entry name" value="GDHRDH"/>
</dbReference>
<dbReference type="InterPro" id="IPR020904">
    <property type="entry name" value="Sc_DH/Rdtase_CS"/>
</dbReference>
<evidence type="ECO:0000256" key="2">
    <source>
        <dbReference type="ARBA" id="ARBA00022857"/>
    </source>
</evidence>
<evidence type="ECO:0000256" key="1">
    <source>
        <dbReference type="ARBA" id="ARBA00006484"/>
    </source>
</evidence>
<evidence type="ECO:0000313" key="6">
    <source>
        <dbReference type="Proteomes" id="UP000219338"/>
    </source>
</evidence>
<proteinExistence type="inferred from homology"/>
<dbReference type="Gene3D" id="3.40.50.720">
    <property type="entry name" value="NAD(P)-binding Rossmann-like Domain"/>
    <property type="match status" value="1"/>
</dbReference>
<dbReference type="GO" id="GO:0016491">
    <property type="term" value="F:oxidoreductase activity"/>
    <property type="evidence" value="ECO:0007669"/>
    <property type="project" value="UniProtKB-KW"/>
</dbReference>
<dbReference type="Proteomes" id="UP000219338">
    <property type="component" value="Unassembled WGS sequence"/>
</dbReference>
<keyword evidence="3" id="KW-0560">Oxidoreductase</keyword>
<keyword evidence="2" id="KW-0521">NADP</keyword>
<gene>
    <name evidence="5" type="ORF">ARMOST_02144</name>
</gene>
<dbReference type="SUPFAM" id="SSF51735">
    <property type="entry name" value="NAD(P)-binding Rossmann-fold domains"/>
    <property type="match status" value="1"/>
</dbReference>
<dbReference type="PROSITE" id="PS00061">
    <property type="entry name" value="ADH_SHORT"/>
    <property type="match status" value="1"/>
</dbReference>
<dbReference type="PANTHER" id="PTHR43976">
    <property type="entry name" value="SHORT CHAIN DEHYDROGENASE"/>
    <property type="match status" value="1"/>
</dbReference>
<reference evidence="6" key="1">
    <citation type="journal article" date="2017" name="Nat. Ecol. Evol.">
        <title>Genome expansion and lineage-specific genetic innovations in the forest pathogenic fungi Armillaria.</title>
        <authorList>
            <person name="Sipos G."/>
            <person name="Prasanna A.N."/>
            <person name="Walter M.C."/>
            <person name="O'Connor E."/>
            <person name="Balint B."/>
            <person name="Krizsan K."/>
            <person name="Kiss B."/>
            <person name="Hess J."/>
            <person name="Varga T."/>
            <person name="Slot J."/>
            <person name="Riley R."/>
            <person name="Boka B."/>
            <person name="Rigling D."/>
            <person name="Barry K."/>
            <person name="Lee J."/>
            <person name="Mihaltcheva S."/>
            <person name="LaButti K."/>
            <person name="Lipzen A."/>
            <person name="Waldron R."/>
            <person name="Moloney N.M."/>
            <person name="Sperisen C."/>
            <person name="Kredics L."/>
            <person name="Vagvoelgyi C."/>
            <person name="Patrignani A."/>
            <person name="Fitzpatrick D."/>
            <person name="Nagy I."/>
            <person name="Doyle S."/>
            <person name="Anderson J.B."/>
            <person name="Grigoriev I.V."/>
            <person name="Gueldener U."/>
            <person name="Muensterkoetter M."/>
            <person name="Nagy L.G."/>
        </authorList>
    </citation>
    <scope>NUCLEOTIDE SEQUENCE [LARGE SCALE GENOMIC DNA]</scope>
    <source>
        <strain evidence="6">C18/9</strain>
    </source>
</reference>
<dbReference type="PANTHER" id="PTHR43976:SF16">
    <property type="entry name" value="SHORT-CHAIN DEHYDROGENASE_REDUCTASE FAMILY PROTEIN"/>
    <property type="match status" value="1"/>
</dbReference>
<comment type="similarity">
    <text evidence="1 4">Belongs to the short-chain dehydrogenases/reductases (SDR) family.</text>
</comment>
<keyword evidence="6" id="KW-1185">Reference proteome</keyword>
<protein>
    <submittedName>
        <fullName evidence="5">Related to ketoreductases</fullName>
    </submittedName>
</protein>
<dbReference type="InterPro" id="IPR051911">
    <property type="entry name" value="SDR_oxidoreductase"/>
</dbReference>
<dbReference type="EMBL" id="FUEG01000001">
    <property type="protein sequence ID" value="SJK98871.1"/>
    <property type="molecule type" value="Genomic_DNA"/>
</dbReference>
<sequence length="273" mass="29528">MSSPSSLVWLITGTSSGLGKRLVLSALARGDSVIATARTLSKLEGLFPLTDRVRTFELDVTSGYKAIKSVVDQAVAVWGRIDVCVNNAGIGIKAIFEEGGSEKFREQFETNVFGVIDVTTAVLPAMRAQSDQDRLRARITAQYSSSKAAVRAFSETLATEVAPLGIRVLIVEPAALVTEQILSQPLYFENLISDYKDTRDRAKGFFEGGWCTGDADLAVEIVVDVVKGDGKAKGREWPTYLVFGPGGDVAVRSKCEKMVKVLDEWKDVTGVLS</sequence>
<dbReference type="PRINTS" id="PR00080">
    <property type="entry name" value="SDRFAMILY"/>
</dbReference>
<dbReference type="InterPro" id="IPR002347">
    <property type="entry name" value="SDR_fam"/>
</dbReference>
<dbReference type="OrthoDB" id="1274115at2759"/>
<dbReference type="AlphaFoldDB" id="A0A284QR39"/>
<evidence type="ECO:0000256" key="3">
    <source>
        <dbReference type="ARBA" id="ARBA00023002"/>
    </source>
</evidence>
<evidence type="ECO:0000313" key="5">
    <source>
        <dbReference type="EMBL" id="SJK98871.1"/>
    </source>
</evidence>
<dbReference type="InterPro" id="IPR036291">
    <property type="entry name" value="NAD(P)-bd_dom_sf"/>
</dbReference>
<organism evidence="5 6">
    <name type="scientific">Armillaria ostoyae</name>
    <name type="common">Armillaria root rot fungus</name>
    <dbReference type="NCBI Taxonomy" id="47428"/>
    <lineage>
        <taxon>Eukaryota</taxon>
        <taxon>Fungi</taxon>
        <taxon>Dikarya</taxon>
        <taxon>Basidiomycota</taxon>
        <taxon>Agaricomycotina</taxon>
        <taxon>Agaricomycetes</taxon>
        <taxon>Agaricomycetidae</taxon>
        <taxon>Agaricales</taxon>
        <taxon>Marasmiineae</taxon>
        <taxon>Physalacriaceae</taxon>
        <taxon>Armillaria</taxon>
    </lineage>
</organism>
<accession>A0A284QR39</accession>